<keyword evidence="3" id="KW-1185">Reference proteome</keyword>
<gene>
    <name evidence="2" type="ORF">HMPREF1071_02092</name>
</gene>
<protein>
    <recommendedName>
        <fullName evidence="1">Alpha-L-arabinofuranosidase 1 catalytic domain-containing protein</fullName>
    </recommendedName>
</protein>
<comment type="caution">
    <text evidence="2">The sequence shown here is derived from an EMBL/GenBank/DDBJ whole genome shotgun (WGS) entry which is preliminary data.</text>
</comment>
<dbReference type="InterPro" id="IPR055235">
    <property type="entry name" value="ASD1_cat"/>
</dbReference>
<feature type="domain" description="Alpha-L-arabinofuranosidase 1 catalytic" evidence="1">
    <location>
        <begin position="75"/>
        <end position="248"/>
    </location>
</feature>
<dbReference type="Pfam" id="PF22848">
    <property type="entry name" value="ASD1_dom"/>
    <property type="match status" value="1"/>
</dbReference>
<dbReference type="OrthoDB" id="9758333at2"/>
<dbReference type="PATRIC" id="fig|997887.3.peg.2188"/>
<dbReference type="EMBL" id="AGXV01000025">
    <property type="protein sequence ID" value="EIY64447.1"/>
    <property type="molecule type" value="Genomic_DNA"/>
</dbReference>
<dbReference type="AlphaFoldDB" id="I8YPJ9"/>
<dbReference type="GeneID" id="93114683"/>
<dbReference type="HOGENOM" id="CLU_037410_0_0_10"/>
<evidence type="ECO:0000259" key="1">
    <source>
        <dbReference type="Pfam" id="PF22848"/>
    </source>
</evidence>
<reference evidence="2 3" key="1">
    <citation type="submission" date="2012-02" db="EMBL/GenBank/DDBJ databases">
        <title>The Genome Sequence of Bacteroides salyersiae CL02T12C01.</title>
        <authorList>
            <consortium name="The Broad Institute Genome Sequencing Platform"/>
            <person name="Earl A."/>
            <person name="Ward D."/>
            <person name="Feldgarden M."/>
            <person name="Gevers D."/>
            <person name="Zitomersky N.L."/>
            <person name="Coyne M.J."/>
            <person name="Comstock L.E."/>
            <person name="Young S.K."/>
            <person name="Zeng Q."/>
            <person name="Gargeya S."/>
            <person name="Fitzgerald M."/>
            <person name="Haas B."/>
            <person name="Abouelleil A."/>
            <person name="Alvarado L."/>
            <person name="Arachchi H.M."/>
            <person name="Berlin A."/>
            <person name="Chapman S.B."/>
            <person name="Gearin G."/>
            <person name="Goldberg J."/>
            <person name="Griggs A."/>
            <person name="Gujja S."/>
            <person name="Hansen M."/>
            <person name="Heiman D."/>
            <person name="Howarth C."/>
            <person name="Larimer J."/>
            <person name="Lui A."/>
            <person name="MacDonald P.J.P."/>
            <person name="McCowen C."/>
            <person name="Montmayeur A."/>
            <person name="Murphy C."/>
            <person name="Neiman D."/>
            <person name="Pearson M."/>
            <person name="Priest M."/>
            <person name="Roberts A."/>
            <person name="Saif S."/>
            <person name="Shea T."/>
            <person name="Sisk P."/>
            <person name="Stolte C."/>
            <person name="Sykes S."/>
            <person name="Wortman J."/>
            <person name="Nusbaum C."/>
            <person name="Birren B."/>
        </authorList>
    </citation>
    <scope>NUCLEOTIDE SEQUENCE [LARGE SCALE GENOMIC DNA]</scope>
    <source>
        <strain evidence="2 3">CL02T12C01</strain>
    </source>
</reference>
<evidence type="ECO:0000313" key="3">
    <source>
        <dbReference type="Proteomes" id="UP000005150"/>
    </source>
</evidence>
<name>I8YPJ9_9BACE</name>
<dbReference type="SUPFAM" id="SSF51445">
    <property type="entry name" value="(Trans)glycosidases"/>
    <property type="match status" value="1"/>
</dbReference>
<dbReference type="Proteomes" id="UP000005150">
    <property type="component" value="Unassembled WGS sequence"/>
</dbReference>
<sequence>MGKKIYGFILFVYLCIAVSAGEFRKGRESNTINIITINTSRVINRFEQNPIGLNLNYFIDNDKVSNPSISLADAIKRMGVRYLRYPGGDKSDNNLFSVPPYEKAIPSLSRKGKGTSMGREAFLTDNESAFKFEPLNFDDFMSLCQETSCEPIIVVPCDSRKNSYSEATYLSTREQLIEHAAEWVRYANKKHHYNVKYWMVGNESWHPSVMYGGYSADDYGEDVRDFSDAMKAVDPTIKIIPNVASDVEAVTKSVFEKAGGKFDMLCISNYPIRTYKNGYEDWVAKTRDLIFPFRGVLEQIKKYSSTPEQENLKIIVAEYGPFDWWDGWGANADMGHAMCNFDILGKLLEQPKMAAGCFWNTRWMLEPNPWPGFNAFDNNNNFHPIAYSVSFWANHLYPEMVECSTDLNTLIAYSTYSRDEKAAYVYLINQGSDEARFELNLEGWQISAVTRLACMVGKSSDDLEPEIFTMPVKESQPSKVPAYSISIYKINIV</sequence>
<accession>I8YPJ9</accession>
<dbReference type="RefSeq" id="WP_007480024.1">
    <property type="nucleotide sequence ID" value="NZ_JH724307.1"/>
</dbReference>
<organism evidence="2 3">
    <name type="scientific">Bacteroides salyersiae CL02T12C01</name>
    <dbReference type="NCBI Taxonomy" id="997887"/>
    <lineage>
        <taxon>Bacteria</taxon>
        <taxon>Pseudomonadati</taxon>
        <taxon>Bacteroidota</taxon>
        <taxon>Bacteroidia</taxon>
        <taxon>Bacteroidales</taxon>
        <taxon>Bacteroidaceae</taxon>
        <taxon>Bacteroides</taxon>
    </lineage>
</organism>
<evidence type="ECO:0000313" key="2">
    <source>
        <dbReference type="EMBL" id="EIY64447.1"/>
    </source>
</evidence>
<dbReference type="PANTHER" id="PTHR43576">
    <property type="entry name" value="ALPHA-L-ARABINOFURANOSIDASE C-RELATED"/>
    <property type="match status" value="1"/>
</dbReference>
<proteinExistence type="predicted"/>
<dbReference type="GO" id="GO:0000272">
    <property type="term" value="P:polysaccharide catabolic process"/>
    <property type="evidence" value="ECO:0007669"/>
    <property type="project" value="TreeGrafter"/>
</dbReference>
<dbReference type="InterPro" id="IPR017853">
    <property type="entry name" value="GH"/>
</dbReference>
<dbReference type="Gene3D" id="3.20.20.80">
    <property type="entry name" value="Glycosidases"/>
    <property type="match status" value="1"/>
</dbReference>